<evidence type="ECO:0008006" key="2">
    <source>
        <dbReference type="Google" id="ProtNLM"/>
    </source>
</evidence>
<organism evidence="1">
    <name type="scientific">marine sediment metagenome</name>
    <dbReference type="NCBI Taxonomy" id="412755"/>
    <lineage>
        <taxon>unclassified sequences</taxon>
        <taxon>metagenomes</taxon>
        <taxon>ecological metagenomes</taxon>
    </lineage>
</organism>
<name>A0A0F8W7L5_9ZZZZ</name>
<evidence type="ECO:0000313" key="1">
    <source>
        <dbReference type="EMBL" id="KKK52797.1"/>
    </source>
</evidence>
<sequence>MEKLYRPDPLDSMAEFRYYAINLPRTLKMVKLLILSDLHLGNPSCSLKHFRQVIQYVLSDPEIYVMFNGDLAECVTKNSKGDIYEQWGSPQKQRNYIIKMLEPIADSILGFTSGNHEDRIYDLAGIDITEDIAKEFNAPYRSEGMMLK</sequence>
<gene>
    <name evidence="1" type="ORF">LCGC14_3101310</name>
</gene>
<feature type="non-terminal residue" evidence="1">
    <location>
        <position position="148"/>
    </location>
</feature>
<protein>
    <recommendedName>
        <fullName evidence="2">Calcineurin-like phosphoesterase domain-containing protein</fullName>
    </recommendedName>
</protein>
<dbReference type="AlphaFoldDB" id="A0A0F8W7L5"/>
<accession>A0A0F8W7L5</accession>
<dbReference type="EMBL" id="LAZR01066836">
    <property type="protein sequence ID" value="KKK52797.1"/>
    <property type="molecule type" value="Genomic_DNA"/>
</dbReference>
<reference evidence="1" key="1">
    <citation type="journal article" date="2015" name="Nature">
        <title>Complex archaea that bridge the gap between prokaryotes and eukaryotes.</title>
        <authorList>
            <person name="Spang A."/>
            <person name="Saw J.H."/>
            <person name="Jorgensen S.L."/>
            <person name="Zaremba-Niedzwiedzka K."/>
            <person name="Martijn J."/>
            <person name="Lind A.E."/>
            <person name="van Eijk R."/>
            <person name="Schleper C."/>
            <person name="Guy L."/>
            <person name="Ettema T.J."/>
        </authorList>
    </citation>
    <scope>NUCLEOTIDE SEQUENCE</scope>
</reference>
<dbReference type="InterPro" id="IPR029052">
    <property type="entry name" value="Metallo-depent_PP-like"/>
</dbReference>
<dbReference type="SUPFAM" id="SSF56300">
    <property type="entry name" value="Metallo-dependent phosphatases"/>
    <property type="match status" value="1"/>
</dbReference>
<proteinExistence type="predicted"/>
<comment type="caution">
    <text evidence="1">The sequence shown here is derived from an EMBL/GenBank/DDBJ whole genome shotgun (WGS) entry which is preliminary data.</text>
</comment>
<dbReference type="Gene3D" id="3.60.21.10">
    <property type="match status" value="1"/>
</dbReference>